<dbReference type="RefSeq" id="WP_005673588.1">
    <property type="nucleotide sequence ID" value="NZ_CP146288.1"/>
</dbReference>
<name>E7RXB0_9BURK</name>
<gene>
    <name evidence="1" type="ORF">HMPREF0551_1323</name>
</gene>
<comment type="caution">
    <text evidence="1">The sequence shown here is derived from an EMBL/GenBank/DDBJ whole genome shotgun (WGS) entry which is preliminary data.</text>
</comment>
<protein>
    <submittedName>
        <fullName evidence="1">Uncharacterized protein</fullName>
    </submittedName>
</protein>
<evidence type="ECO:0000313" key="2">
    <source>
        <dbReference type="Proteomes" id="UP000011021"/>
    </source>
</evidence>
<evidence type="ECO:0000313" key="1">
    <source>
        <dbReference type="EMBL" id="EFV94906.1"/>
    </source>
</evidence>
<sequence>MTWNTHERDENKKVHHHDEYQQPVMKFPFRIFKTPFCEDRPESITTPQLNVASL</sequence>
<proteinExistence type="predicted"/>
<keyword evidence="2" id="KW-1185">Reference proteome</keyword>
<dbReference type="Proteomes" id="UP000011021">
    <property type="component" value="Unassembled WGS sequence"/>
</dbReference>
<accession>E7RXB0</accession>
<dbReference type="AlphaFoldDB" id="E7RXB0"/>
<organism evidence="1 2">
    <name type="scientific">Lautropia mirabilis ATCC 51599</name>
    <dbReference type="NCBI Taxonomy" id="887898"/>
    <lineage>
        <taxon>Bacteria</taxon>
        <taxon>Pseudomonadati</taxon>
        <taxon>Pseudomonadota</taxon>
        <taxon>Betaproteobacteria</taxon>
        <taxon>Burkholderiales</taxon>
        <taxon>Burkholderiaceae</taxon>
        <taxon>Lautropia</taxon>
    </lineage>
</organism>
<dbReference type="EMBL" id="AEQP01000008">
    <property type="protein sequence ID" value="EFV94906.1"/>
    <property type="molecule type" value="Genomic_DNA"/>
</dbReference>
<reference evidence="1 2" key="1">
    <citation type="submission" date="2010-12" db="EMBL/GenBank/DDBJ databases">
        <authorList>
            <person name="Muzny D."/>
            <person name="Qin X."/>
            <person name="Deng J."/>
            <person name="Jiang H."/>
            <person name="Liu Y."/>
            <person name="Qu J."/>
            <person name="Song X.-Z."/>
            <person name="Zhang L."/>
            <person name="Thornton R."/>
            <person name="Coyle M."/>
            <person name="Francisco L."/>
            <person name="Jackson L."/>
            <person name="Javaid M."/>
            <person name="Korchina V."/>
            <person name="Kovar C."/>
            <person name="Mata R."/>
            <person name="Mathew T."/>
            <person name="Ngo R."/>
            <person name="Nguyen L."/>
            <person name="Nguyen N."/>
            <person name="Okwuonu G."/>
            <person name="Ongeri F."/>
            <person name="Pham C."/>
            <person name="Simmons D."/>
            <person name="Wilczek-Boney K."/>
            <person name="Hale W."/>
            <person name="Jakkamsetti A."/>
            <person name="Pham P."/>
            <person name="Ruth R."/>
            <person name="San Lucas F."/>
            <person name="Warren J."/>
            <person name="Zhang J."/>
            <person name="Zhao Z."/>
            <person name="Zhou C."/>
            <person name="Zhu D."/>
            <person name="Lee S."/>
            <person name="Bess C."/>
            <person name="Blankenburg K."/>
            <person name="Forbes L."/>
            <person name="Fu Q."/>
            <person name="Gubbala S."/>
            <person name="Hirani K."/>
            <person name="Jayaseelan J.C."/>
            <person name="Lara F."/>
            <person name="Munidasa M."/>
            <person name="Palculict T."/>
            <person name="Patil S."/>
            <person name="Pu L.-L."/>
            <person name="Saada N."/>
            <person name="Tang L."/>
            <person name="Weissenberger G."/>
            <person name="Zhu Y."/>
            <person name="Hemphill L."/>
            <person name="Shang Y."/>
            <person name="Youmans B."/>
            <person name="Ayvaz T."/>
            <person name="Ross M."/>
            <person name="Santibanez J."/>
            <person name="Aqrawi P."/>
            <person name="Gross S."/>
            <person name="Joshi V."/>
            <person name="Fowler G."/>
            <person name="Nazareth L."/>
            <person name="Reid J."/>
            <person name="Worley K."/>
            <person name="Petrosino J."/>
            <person name="Highlander S."/>
            <person name="Gibbs R."/>
        </authorList>
    </citation>
    <scope>NUCLEOTIDE SEQUENCE [LARGE SCALE GENOMIC DNA]</scope>
    <source>
        <strain evidence="1 2">ATCC 51599</strain>
    </source>
</reference>
<dbReference type="HOGENOM" id="CLU_3044823_0_0_4"/>